<evidence type="ECO:0000313" key="7">
    <source>
        <dbReference type="EMBL" id="NXG15579.1"/>
    </source>
</evidence>
<dbReference type="PROSITE" id="PS51805">
    <property type="entry name" value="EPHD"/>
    <property type="match status" value="1"/>
</dbReference>
<keyword evidence="1" id="KW-0479">Metal-binding</keyword>
<dbReference type="InterPro" id="IPR001841">
    <property type="entry name" value="Znf_RING"/>
</dbReference>
<feature type="domain" description="PHD-type" evidence="6">
    <location>
        <begin position="1"/>
        <end position="65"/>
    </location>
</feature>
<evidence type="ECO:0000259" key="6">
    <source>
        <dbReference type="PROSITE" id="PS51805"/>
    </source>
</evidence>
<comment type="caution">
    <text evidence="7">The sequence shown here is derived from an EMBL/GenBank/DDBJ whole genome shotgun (WGS) entry which is preliminary data.</text>
</comment>
<dbReference type="Pfam" id="PF13771">
    <property type="entry name" value="zf-HC5HC2H"/>
    <property type="match status" value="1"/>
</dbReference>
<dbReference type="PANTHER" id="PTHR12420">
    <property type="entry name" value="PHD FINGER PROTEIN"/>
    <property type="match status" value="1"/>
</dbReference>
<keyword evidence="8" id="KW-1185">Reference proteome</keyword>
<keyword evidence="2 4" id="KW-0863">Zinc-finger</keyword>
<dbReference type="GO" id="GO:0005634">
    <property type="term" value="C:nucleus"/>
    <property type="evidence" value="ECO:0007669"/>
    <property type="project" value="TreeGrafter"/>
</dbReference>
<dbReference type="PROSITE" id="PS50089">
    <property type="entry name" value="ZF_RING_2"/>
    <property type="match status" value="1"/>
</dbReference>
<evidence type="ECO:0000259" key="5">
    <source>
        <dbReference type="PROSITE" id="PS50089"/>
    </source>
</evidence>
<accession>A0A7K8ZLE0</accession>
<evidence type="ECO:0000313" key="8">
    <source>
        <dbReference type="Proteomes" id="UP000591535"/>
    </source>
</evidence>
<reference evidence="7 8" key="1">
    <citation type="submission" date="2019-09" db="EMBL/GenBank/DDBJ databases">
        <title>Bird 10,000 Genomes (B10K) Project - Family phase.</title>
        <authorList>
            <person name="Zhang G."/>
        </authorList>
    </citation>
    <scope>NUCLEOTIDE SEQUENCE [LARGE SCALE GENOMIC DNA]</scope>
    <source>
        <strain evidence="7">B10K-DU-001-02</strain>
        <tissue evidence="7">Muscle</tissue>
    </source>
</reference>
<evidence type="ECO:0000256" key="4">
    <source>
        <dbReference type="PROSITE-ProRule" id="PRU00175"/>
    </source>
</evidence>
<dbReference type="PANTHER" id="PTHR12420:SF47">
    <property type="entry name" value="PHD FINGER PROTEIN 7"/>
    <property type="match status" value="1"/>
</dbReference>
<evidence type="ECO:0000256" key="1">
    <source>
        <dbReference type="ARBA" id="ARBA00022723"/>
    </source>
</evidence>
<keyword evidence="3" id="KW-0862">Zinc</keyword>
<dbReference type="Gene3D" id="3.30.40.10">
    <property type="entry name" value="Zinc/RING finger domain, C3HC4 (zinc finger)"/>
    <property type="match status" value="3"/>
</dbReference>
<evidence type="ECO:0000256" key="3">
    <source>
        <dbReference type="ARBA" id="ARBA00022833"/>
    </source>
</evidence>
<evidence type="ECO:0000256" key="2">
    <source>
        <dbReference type="ARBA" id="ARBA00022771"/>
    </source>
</evidence>
<proteinExistence type="predicted"/>
<feature type="non-terminal residue" evidence="7">
    <location>
        <position position="219"/>
    </location>
</feature>
<protein>
    <submittedName>
        <fullName evidence="7">PHF7 protein</fullName>
    </submittedName>
</protein>
<dbReference type="AlphaFoldDB" id="A0A7K8ZLE0"/>
<dbReference type="InterPro" id="IPR013083">
    <property type="entry name" value="Znf_RING/FYVE/PHD"/>
</dbReference>
<dbReference type="InterPro" id="IPR034732">
    <property type="entry name" value="EPHD"/>
</dbReference>
<dbReference type="InterPro" id="IPR011011">
    <property type="entry name" value="Znf_FYVE_PHD"/>
</dbReference>
<dbReference type="InterPro" id="IPR059102">
    <property type="entry name" value="PHD_PHF7/G2E3-like"/>
</dbReference>
<dbReference type="GO" id="GO:0008270">
    <property type="term" value="F:zinc ion binding"/>
    <property type="evidence" value="ECO:0007669"/>
    <property type="project" value="UniProtKB-KW"/>
</dbReference>
<sequence>FLVRDTRCVIWEAAKKRCFVCSKMGATITCWEPGCDRSFHLPCTLQGECVTQFFGLYRSFCWEHRPQQALQAPLRQNSTCSICLDPVEDETSYKTMGCPACQEARFHRPCIQRLALRAGIRFHCPCCQNQELFVMEMLTMGIRTCRRLPSWEGDPAVGPLDEKHSHCDASTCLCPGGRKYTEDEGPWKLLCCTSCAAEGTHQHCCSLEISSSTWECQGC</sequence>
<feature type="domain" description="RING-type" evidence="5">
    <location>
        <begin position="80"/>
        <end position="128"/>
    </location>
</feature>
<organism evidence="7 8">
    <name type="scientific">Grallaria varia</name>
    <name type="common">variegated antpitta</name>
    <dbReference type="NCBI Taxonomy" id="117165"/>
    <lineage>
        <taxon>Eukaryota</taxon>
        <taxon>Metazoa</taxon>
        <taxon>Chordata</taxon>
        <taxon>Craniata</taxon>
        <taxon>Vertebrata</taxon>
        <taxon>Euteleostomi</taxon>
        <taxon>Archelosauria</taxon>
        <taxon>Archosauria</taxon>
        <taxon>Dinosauria</taxon>
        <taxon>Saurischia</taxon>
        <taxon>Theropoda</taxon>
        <taxon>Coelurosauria</taxon>
        <taxon>Aves</taxon>
        <taxon>Neognathae</taxon>
        <taxon>Neoaves</taxon>
        <taxon>Telluraves</taxon>
        <taxon>Australaves</taxon>
        <taxon>Passeriformes</taxon>
        <taxon>Formicariidae</taxon>
        <taxon>Grallaria</taxon>
    </lineage>
</organism>
<name>A0A7K8ZLE0_9PASS</name>
<dbReference type="InterPro" id="IPR051188">
    <property type="entry name" value="PHD-type_Zinc_Finger"/>
</dbReference>
<dbReference type="Proteomes" id="UP000591535">
    <property type="component" value="Unassembled WGS sequence"/>
</dbReference>
<dbReference type="Pfam" id="PF26054">
    <property type="entry name" value="PHD_G2E3"/>
    <property type="match status" value="1"/>
</dbReference>
<dbReference type="SUPFAM" id="SSF57903">
    <property type="entry name" value="FYVE/PHD zinc finger"/>
    <property type="match status" value="1"/>
</dbReference>
<gene>
    <name evidence="7" type="primary">Phf7</name>
    <name evidence="7" type="ORF">GRAVAR_R07542</name>
</gene>
<feature type="non-terminal residue" evidence="7">
    <location>
        <position position="1"/>
    </location>
</feature>
<dbReference type="EMBL" id="VWZG01002734">
    <property type="protein sequence ID" value="NXG15579.1"/>
    <property type="molecule type" value="Genomic_DNA"/>
</dbReference>